<dbReference type="InterPro" id="IPR010843">
    <property type="entry name" value="Uncharacterised_AroM"/>
</dbReference>
<sequence>MAKRSAFVTIGQAPRVDLTPEILAEVRCPLDVVEVGALDGLSDAEVAALAPGAGEERLVSRLVDGREVILGKTRIQQRLQALFDELDGQGFDLIVLLCTGHFEPFRVKTLFLEPQLAVDHFVQGLAYGAETLGILVPNEKQIDEFHGIDGKQSRVSFASPYGEERFEAAGRELAGTDLVVMHCMGYSEAMRRRVAAASGRPVMLSRRIVAHAVDLLLT</sequence>
<gene>
    <name evidence="1" type="ORF">SAMN05428998_12287</name>
</gene>
<dbReference type="RefSeq" id="WP_200808630.1">
    <property type="nucleotide sequence ID" value="NZ_FWZX01000022.1"/>
</dbReference>
<reference evidence="1 2" key="1">
    <citation type="submission" date="2017-04" db="EMBL/GenBank/DDBJ databases">
        <authorList>
            <person name="Afonso C.L."/>
            <person name="Miller P.J."/>
            <person name="Scott M.A."/>
            <person name="Spackman E."/>
            <person name="Goraichik I."/>
            <person name="Dimitrov K.M."/>
            <person name="Suarez D.L."/>
            <person name="Swayne D.E."/>
        </authorList>
    </citation>
    <scope>NUCLEOTIDE SEQUENCE [LARGE SCALE GENOMIC DNA]</scope>
    <source>
        <strain evidence="1 2">USBA 355</strain>
    </source>
</reference>
<evidence type="ECO:0000313" key="2">
    <source>
        <dbReference type="Proteomes" id="UP000192917"/>
    </source>
</evidence>
<dbReference type="Proteomes" id="UP000192917">
    <property type="component" value="Unassembled WGS sequence"/>
</dbReference>
<evidence type="ECO:0000313" key="1">
    <source>
        <dbReference type="EMBL" id="SMF59290.1"/>
    </source>
</evidence>
<dbReference type="Pfam" id="PF07302">
    <property type="entry name" value="AroM"/>
    <property type="match status" value="1"/>
</dbReference>
<name>A0A1Y6CEK1_9PROT</name>
<organism evidence="1 2">
    <name type="scientific">Tistlia consotensis USBA 355</name>
    <dbReference type="NCBI Taxonomy" id="560819"/>
    <lineage>
        <taxon>Bacteria</taxon>
        <taxon>Pseudomonadati</taxon>
        <taxon>Pseudomonadota</taxon>
        <taxon>Alphaproteobacteria</taxon>
        <taxon>Rhodospirillales</taxon>
        <taxon>Rhodovibrionaceae</taxon>
        <taxon>Tistlia</taxon>
    </lineage>
</organism>
<dbReference type="AlphaFoldDB" id="A0A1Y6CEK1"/>
<dbReference type="EMBL" id="FWZX01000022">
    <property type="protein sequence ID" value="SMF59290.1"/>
    <property type="molecule type" value="Genomic_DNA"/>
</dbReference>
<accession>A0A1Y6CEK1</accession>
<dbReference type="STRING" id="560819.SAMN05428998_12287"/>
<protein>
    <submittedName>
        <fullName evidence="1">Protein AroM</fullName>
    </submittedName>
</protein>
<keyword evidence="2" id="KW-1185">Reference proteome</keyword>
<proteinExistence type="predicted"/>